<dbReference type="GO" id="GO:0019887">
    <property type="term" value="F:protein kinase regulator activity"/>
    <property type="evidence" value="ECO:0007669"/>
    <property type="project" value="TreeGrafter"/>
</dbReference>
<evidence type="ECO:0000313" key="2">
    <source>
        <dbReference type="EMBL" id="KAK2193463.1"/>
    </source>
</evidence>
<dbReference type="GO" id="GO:0006417">
    <property type="term" value="P:regulation of translation"/>
    <property type="evidence" value="ECO:0007669"/>
    <property type="project" value="TreeGrafter"/>
</dbReference>
<dbReference type="Proteomes" id="UP001209878">
    <property type="component" value="Unassembled WGS sequence"/>
</dbReference>
<proteinExistence type="predicted"/>
<dbReference type="GO" id="GO:0034198">
    <property type="term" value="P:cellular response to amino acid starvation"/>
    <property type="evidence" value="ECO:0007669"/>
    <property type="project" value="TreeGrafter"/>
</dbReference>
<reference evidence="2" key="1">
    <citation type="journal article" date="2023" name="Mol. Biol. Evol.">
        <title>Third-Generation Sequencing Reveals the Adaptive Role of the Epigenome in Three Deep-Sea Polychaetes.</title>
        <authorList>
            <person name="Perez M."/>
            <person name="Aroh O."/>
            <person name="Sun Y."/>
            <person name="Lan Y."/>
            <person name="Juniper S.K."/>
            <person name="Young C.R."/>
            <person name="Angers B."/>
            <person name="Qian P.Y."/>
        </authorList>
    </citation>
    <scope>NUCLEOTIDE SEQUENCE</scope>
    <source>
        <strain evidence="2">R07B-5</strain>
    </source>
</reference>
<keyword evidence="1" id="KW-0677">Repeat</keyword>
<name>A0AAD9UL28_RIDPI</name>
<sequence length="195" mass="21270">MEWTVRHGRSVALSIALKDATERLMATEWNQRVIDATLINASADRVPICLSGLRGVGYLISHQVASGEPVTPSLVTAVIKTMKHDSNDMKQLGAQVVSYIAQSVPRPLDIAIIRSFVPMLVNGTKEKNTIVKTSSESALVTLLRLRTDDSTLQMTLNALESGMKDVLNEVLSKTLRKMASLPESSPDDIDDTILV</sequence>
<keyword evidence="3" id="KW-1185">Reference proteome</keyword>
<comment type="caution">
    <text evidence="2">The sequence shown here is derived from an EMBL/GenBank/DDBJ whole genome shotgun (WGS) entry which is preliminary data.</text>
</comment>
<evidence type="ECO:0000313" key="3">
    <source>
        <dbReference type="Proteomes" id="UP001209878"/>
    </source>
</evidence>
<accession>A0AAD9UL28</accession>
<dbReference type="EMBL" id="JAODUO010000012">
    <property type="protein sequence ID" value="KAK2193463.1"/>
    <property type="molecule type" value="Genomic_DNA"/>
</dbReference>
<protein>
    <submittedName>
        <fullName evidence="2">Uncharacterized protein</fullName>
    </submittedName>
</protein>
<dbReference type="PANTHER" id="PTHR23346:SF7">
    <property type="entry name" value="STALLED RIBOSOME SENSOR GCN1"/>
    <property type="match status" value="1"/>
</dbReference>
<dbReference type="Pfam" id="PF25801">
    <property type="entry name" value="HEAT_GCN1_C_2"/>
    <property type="match status" value="1"/>
</dbReference>
<gene>
    <name evidence="2" type="ORF">NP493_12g03034</name>
</gene>
<dbReference type="InterPro" id="IPR016024">
    <property type="entry name" value="ARM-type_fold"/>
</dbReference>
<evidence type="ECO:0000256" key="1">
    <source>
        <dbReference type="ARBA" id="ARBA00022737"/>
    </source>
</evidence>
<dbReference type="GO" id="GO:0005829">
    <property type="term" value="C:cytosol"/>
    <property type="evidence" value="ECO:0007669"/>
    <property type="project" value="TreeGrafter"/>
</dbReference>
<dbReference type="PANTHER" id="PTHR23346">
    <property type="entry name" value="TRANSLATIONAL ACTIVATOR GCN1-RELATED"/>
    <property type="match status" value="1"/>
</dbReference>
<organism evidence="2 3">
    <name type="scientific">Ridgeia piscesae</name>
    <name type="common">Tubeworm</name>
    <dbReference type="NCBI Taxonomy" id="27915"/>
    <lineage>
        <taxon>Eukaryota</taxon>
        <taxon>Metazoa</taxon>
        <taxon>Spiralia</taxon>
        <taxon>Lophotrochozoa</taxon>
        <taxon>Annelida</taxon>
        <taxon>Polychaeta</taxon>
        <taxon>Sedentaria</taxon>
        <taxon>Canalipalpata</taxon>
        <taxon>Sabellida</taxon>
        <taxon>Siboglinidae</taxon>
        <taxon>Ridgeia</taxon>
    </lineage>
</organism>
<dbReference type="SUPFAM" id="SSF48371">
    <property type="entry name" value="ARM repeat"/>
    <property type="match status" value="1"/>
</dbReference>
<dbReference type="AlphaFoldDB" id="A0AAD9UL28"/>
<dbReference type="InterPro" id="IPR011989">
    <property type="entry name" value="ARM-like"/>
</dbReference>
<dbReference type="Gene3D" id="1.25.10.10">
    <property type="entry name" value="Leucine-rich Repeat Variant"/>
    <property type="match status" value="1"/>
</dbReference>